<evidence type="ECO:0000256" key="3">
    <source>
        <dbReference type="ARBA" id="ARBA00013190"/>
    </source>
</evidence>
<evidence type="ECO:0000256" key="2">
    <source>
        <dbReference type="ARBA" id="ARBA00008072"/>
    </source>
</evidence>
<dbReference type="GO" id="GO:0005737">
    <property type="term" value="C:cytoplasm"/>
    <property type="evidence" value="ECO:0007669"/>
    <property type="project" value="TreeGrafter"/>
</dbReference>
<dbReference type="Pfam" id="PF00107">
    <property type="entry name" value="ADH_zinc_N"/>
    <property type="match status" value="1"/>
</dbReference>
<dbReference type="SMART" id="SM00829">
    <property type="entry name" value="PKS_ER"/>
    <property type="match status" value="1"/>
</dbReference>
<sequence>MKAMVLKAPNTPFVLEDRPVPVPGPGEAVARVLACGAGLTIEHARAGRAPANFPIVIGHEITAVISAAGPGVDNVKEGDAVTAHFYVTCGRCKFCLIDRETLCENFTGYIGRQVDGAYAEYIKLPARNFIHIPKGLDWKKNAAEVSVICDAIATPYKVTRRARIAPLENVAVIGAGGGVGIHMVALARWAGARVIAVDVSAQKLGKCRDMGAHEVVDASQGKVAEALLDLTGGKGLDVAVDFVSSAGTLGEAVKALGRGGRLVTLGGAGQKAFEASQRDMVNKELELMGSRYCTKQELIESLELVARGDFWPLVTETYKLEEVEKVHQRLAQGAITGRAAVLVG</sequence>
<comment type="cofactor">
    <cofactor evidence="1">
        <name>Zn(2+)</name>
        <dbReference type="ChEBI" id="CHEBI:29105"/>
    </cofactor>
</comment>
<evidence type="ECO:0000256" key="4">
    <source>
        <dbReference type="ARBA" id="ARBA00022723"/>
    </source>
</evidence>
<dbReference type="SUPFAM" id="SSF50129">
    <property type="entry name" value="GroES-like"/>
    <property type="match status" value="1"/>
</dbReference>
<dbReference type="EMBL" id="JACPUR010000001">
    <property type="protein sequence ID" value="MBI3126210.1"/>
    <property type="molecule type" value="Genomic_DNA"/>
</dbReference>
<dbReference type="InterPro" id="IPR020843">
    <property type="entry name" value="ER"/>
</dbReference>
<dbReference type="PANTHER" id="PTHR42940">
    <property type="entry name" value="ALCOHOL DEHYDROGENASE 1-RELATED"/>
    <property type="match status" value="1"/>
</dbReference>
<dbReference type="InterPro" id="IPR013154">
    <property type="entry name" value="ADH-like_N"/>
</dbReference>
<accession>A0A932HV26</accession>
<gene>
    <name evidence="8" type="ORF">HYZ11_01225</name>
</gene>
<dbReference type="SUPFAM" id="SSF51735">
    <property type="entry name" value="NAD(P)-binding Rossmann-fold domains"/>
    <property type="match status" value="1"/>
</dbReference>
<dbReference type="PANTHER" id="PTHR42940:SF8">
    <property type="entry name" value="VACUOLAR PROTEIN SORTING-ASSOCIATED PROTEIN 11"/>
    <property type="match status" value="1"/>
</dbReference>
<dbReference type="AlphaFoldDB" id="A0A932HV26"/>
<dbReference type="GO" id="GO:0046872">
    <property type="term" value="F:metal ion binding"/>
    <property type="evidence" value="ECO:0007669"/>
    <property type="project" value="UniProtKB-KW"/>
</dbReference>
<dbReference type="GO" id="GO:0004022">
    <property type="term" value="F:alcohol dehydrogenase (NAD+) activity"/>
    <property type="evidence" value="ECO:0007669"/>
    <property type="project" value="UniProtKB-EC"/>
</dbReference>
<keyword evidence="5" id="KW-0862">Zinc</keyword>
<protein>
    <recommendedName>
        <fullName evidence="3">alcohol dehydrogenase</fullName>
        <ecNumber evidence="3">1.1.1.1</ecNumber>
    </recommendedName>
</protein>
<dbReference type="Proteomes" id="UP000782312">
    <property type="component" value="Unassembled WGS sequence"/>
</dbReference>
<evidence type="ECO:0000259" key="7">
    <source>
        <dbReference type="SMART" id="SM00829"/>
    </source>
</evidence>
<feature type="domain" description="Enoyl reductase (ER)" evidence="7">
    <location>
        <begin position="10"/>
        <end position="341"/>
    </location>
</feature>
<evidence type="ECO:0000256" key="1">
    <source>
        <dbReference type="ARBA" id="ARBA00001947"/>
    </source>
</evidence>
<keyword evidence="4" id="KW-0479">Metal-binding</keyword>
<evidence type="ECO:0000256" key="5">
    <source>
        <dbReference type="ARBA" id="ARBA00022833"/>
    </source>
</evidence>
<name>A0A932HV26_UNCTE</name>
<reference evidence="8" key="1">
    <citation type="submission" date="2020-07" db="EMBL/GenBank/DDBJ databases">
        <title>Huge and variable diversity of episymbiotic CPR bacteria and DPANN archaea in groundwater ecosystems.</title>
        <authorList>
            <person name="He C.Y."/>
            <person name="Keren R."/>
            <person name="Whittaker M."/>
            <person name="Farag I.F."/>
            <person name="Doudna J."/>
            <person name="Cate J.H.D."/>
            <person name="Banfield J.F."/>
        </authorList>
    </citation>
    <scope>NUCLEOTIDE SEQUENCE</scope>
    <source>
        <strain evidence="8">NC_groundwater_763_Ag_S-0.2um_68_21</strain>
    </source>
</reference>
<evidence type="ECO:0000313" key="8">
    <source>
        <dbReference type="EMBL" id="MBI3126210.1"/>
    </source>
</evidence>
<comment type="caution">
    <text evidence="8">The sequence shown here is derived from an EMBL/GenBank/DDBJ whole genome shotgun (WGS) entry which is preliminary data.</text>
</comment>
<dbReference type="Pfam" id="PF08240">
    <property type="entry name" value="ADH_N"/>
    <property type="match status" value="1"/>
</dbReference>
<dbReference type="InterPro" id="IPR013149">
    <property type="entry name" value="ADH-like_C"/>
</dbReference>
<dbReference type="InterPro" id="IPR036291">
    <property type="entry name" value="NAD(P)-bd_dom_sf"/>
</dbReference>
<keyword evidence="6" id="KW-0560">Oxidoreductase</keyword>
<dbReference type="Gene3D" id="3.90.180.10">
    <property type="entry name" value="Medium-chain alcohol dehydrogenases, catalytic domain"/>
    <property type="match status" value="1"/>
</dbReference>
<dbReference type="EC" id="1.1.1.1" evidence="3"/>
<evidence type="ECO:0000313" key="9">
    <source>
        <dbReference type="Proteomes" id="UP000782312"/>
    </source>
</evidence>
<dbReference type="InterPro" id="IPR011032">
    <property type="entry name" value="GroES-like_sf"/>
</dbReference>
<comment type="similarity">
    <text evidence="2">Belongs to the zinc-containing alcohol dehydrogenase family.</text>
</comment>
<proteinExistence type="inferred from homology"/>
<evidence type="ECO:0000256" key="6">
    <source>
        <dbReference type="ARBA" id="ARBA00023002"/>
    </source>
</evidence>
<organism evidence="8 9">
    <name type="scientific">Tectimicrobiota bacterium</name>
    <dbReference type="NCBI Taxonomy" id="2528274"/>
    <lineage>
        <taxon>Bacteria</taxon>
        <taxon>Pseudomonadati</taxon>
        <taxon>Nitrospinota/Tectimicrobiota group</taxon>
        <taxon>Candidatus Tectimicrobiota</taxon>
    </lineage>
</organism>